<evidence type="ECO:0000313" key="5">
    <source>
        <dbReference type="Proteomes" id="UP001597414"/>
    </source>
</evidence>
<protein>
    <submittedName>
        <fullName evidence="4">T9SS type A sorting domain-containing protein</fullName>
    </submittedName>
</protein>
<accession>A0ABW5BA49</accession>
<name>A0ABW5BA49_9BACT</name>
<evidence type="ECO:0000256" key="2">
    <source>
        <dbReference type="SAM" id="SignalP"/>
    </source>
</evidence>
<evidence type="ECO:0000313" key="4">
    <source>
        <dbReference type="EMBL" id="MFD2201530.1"/>
    </source>
</evidence>
<dbReference type="EMBL" id="JBHUIV010000011">
    <property type="protein sequence ID" value="MFD2201530.1"/>
    <property type="molecule type" value="Genomic_DNA"/>
</dbReference>
<dbReference type="SUPFAM" id="SSF69318">
    <property type="entry name" value="Integrin alpha N-terminal domain"/>
    <property type="match status" value="1"/>
</dbReference>
<evidence type="ECO:0000259" key="3">
    <source>
        <dbReference type="Pfam" id="PF18962"/>
    </source>
</evidence>
<proteinExistence type="predicted"/>
<keyword evidence="1 2" id="KW-0732">Signal</keyword>
<dbReference type="RefSeq" id="WP_380801459.1">
    <property type="nucleotide sequence ID" value="NZ_JBHUIV010000011.1"/>
</dbReference>
<comment type="caution">
    <text evidence="4">The sequence shown here is derived from an EMBL/GenBank/DDBJ whole genome shotgun (WGS) entry which is preliminary data.</text>
</comment>
<evidence type="ECO:0000256" key="1">
    <source>
        <dbReference type="ARBA" id="ARBA00022729"/>
    </source>
</evidence>
<feature type="signal peptide" evidence="2">
    <location>
        <begin position="1"/>
        <end position="18"/>
    </location>
</feature>
<gene>
    <name evidence="4" type="ORF">ACFSKV_08120</name>
</gene>
<organism evidence="4 5">
    <name type="scientific">Shivajiella indica</name>
    <dbReference type="NCBI Taxonomy" id="872115"/>
    <lineage>
        <taxon>Bacteria</taxon>
        <taxon>Pseudomonadati</taxon>
        <taxon>Bacteroidota</taxon>
        <taxon>Cytophagia</taxon>
        <taxon>Cytophagales</taxon>
        <taxon>Cyclobacteriaceae</taxon>
        <taxon>Shivajiella</taxon>
    </lineage>
</organism>
<dbReference type="Pfam" id="PF13517">
    <property type="entry name" value="FG-GAP_3"/>
    <property type="match status" value="1"/>
</dbReference>
<dbReference type="InterPro" id="IPR028994">
    <property type="entry name" value="Integrin_alpha_N"/>
</dbReference>
<dbReference type="NCBIfam" id="TIGR04183">
    <property type="entry name" value="Por_Secre_tail"/>
    <property type="match status" value="1"/>
</dbReference>
<feature type="domain" description="Secretion system C-terminal sorting" evidence="3">
    <location>
        <begin position="631"/>
        <end position="702"/>
    </location>
</feature>
<dbReference type="InterPro" id="IPR013517">
    <property type="entry name" value="FG-GAP"/>
</dbReference>
<reference evidence="5" key="1">
    <citation type="journal article" date="2019" name="Int. J. Syst. Evol. Microbiol.">
        <title>The Global Catalogue of Microorganisms (GCM) 10K type strain sequencing project: providing services to taxonomists for standard genome sequencing and annotation.</title>
        <authorList>
            <consortium name="The Broad Institute Genomics Platform"/>
            <consortium name="The Broad Institute Genome Sequencing Center for Infectious Disease"/>
            <person name="Wu L."/>
            <person name="Ma J."/>
        </authorList>
    </citation>
    <scope>NUCLEOTIDE SEQUENCE [LARGE SCALE GENOMIC DNA]</scope>
    <source>
        <strain evidence="5">KCTC 19812</strain>
    </source>
</reference>
<sequence length="704" mass="78916">MKYLILFFLIILGFSSRAQQTFTFDQSSIIKVDSKEIPIPFGIGINAAQFNEMDANGDGLEELIVWDINSRRTMVFKVLENGFEFIPEMSYYFPSDAAGFLVLADFDGDGRKDLFTSSPFGIKAYRNVTPTASPYPRWEVAQNFLRLDNGSNVQANLLDIPLIMDVDGDGDLDIVTFNFVAGDYLEFYKNTSVERKGVPDIDGFAFPESRWGKFEFCTCDSFSFGLTCAGLPINQSMESEEDNFRIEHAGGHSILYADFNEDGVFDLLLGQDECSTLYYLPNKGSNAVPLFEDYSTLLPGYGPLPEFPIFHASFLWKNDLLVSSNSSTIAGIFNADYAENIFRIPPGQGNQSSFLQSELLDLGENTRPFFKGFKNSGGLILTANSMLDNKVLGIAYRFEVSENTWELKEKDFLNLSALDFTDLQYFEYQNTLGQNTFWVTGVDTVNFSLQRRIFYSRSADLTNPVEITVPVTGTRALDHVELFAYENKDYLLLAKQTGELVLFSIDFSQNGNLTLESRDFLGYSDNPATRNLSVHVLAQSKPSLYAIDQRGVLVFIPDFMNTTNRETVQIRLLDNELGPSRFGRNTWVTSLGQPFSDQRDLLLGNTGGGLEYLKLETNIIPPSDGQFLVNVYPNPTIGNFKVLVSQNSKARLVSLLGQVLMDEMDIPANVETEVQAPYMAPGVYILQLTNEKGQNLIKKVIIKP</sequence>
<keyword evidence="5" id="KW-1185">Reference proteome</keyword>
<feature type="chain" id="PRO_5046244062" evidence="2">
    <location>
        <begin position="19"/>
        <end position="704"/>
    </location>
</feature>
<dbReference type="Pfam" id="PF18962">
    <property type="entry name" value="Por_Secre_tail"/>
    <property type="match status" value="1"/>
</dbReference>
<dbReference type="InterPro" id="IPR026444">
    <property type="entry name" value="Secre_tail"/>
</dbReference>
<dbReference type="Proteomes" id="UP001597414">
    <property type="component" value="Unassembled WGS sequence"/>
</dbReference>